<dbReference type="Pfam" id="PF01052">
    <property type="entry name" value="FliMN_C"/>
    <property type="match status" value="1"/>
</dbReference>
<dbReference type="GO" id="GO:0030254">
    <property type="term" value="P:protein secretion by the type III secretion system"/>
    <property type="evidence" value="ECO:0007669"/>
    <property type="project" value="InterPro"/>
</dbReference>
<dbReference type="InterPro" id="IPR013385">
    <property type="entry name" value="T3SS_SpaO/YscQ/SpaO"/>
</dbReference>
<dbReference type="SUPFAM" id="SSF101801">
    <property type="entry name" value="Surface presentation of antigens (SPOA)"/>
    <property type="match status" value="1"/>
</dbReference>
<protein>
    <submittedName>
        <fullName evidence="3">Protein HrcQ</fullName>
    </submittedName>
</protein>
<dbReference type="RefSeq" id="WP_004885169.1">
    <property type="nucleotide sequence ID" value="NZ_LJRF01000014.1"/>
</dbReference>
<organism evidence="3 4">
    <name type="scientific">Pseudomonas syringae pv. ribicola</name>
    <dbReference type="NCBI Taxonomy" id="55398"/>
    <lineage>
        <taxon>Bacteria</taxon>
        <taxon>Pseudomonadati</taxon>
        <taxon>Pseudomonadota</taxon>
        <taxon>Gammaproteobacteria</taxon>
        <taxon>Pseudomonadales</taxon>
        <taxon>Pseudomonadaceae</taxon>
        <taxon>Pseudomonas</taxon>
    </lineage>
</organism>
<gene>
    <name evidence="3" type="ORF">ALO47_02952</name>
</gene>
<dbReference type="NCBIfam" id="TIGR02551">
    <property type="entry name" value="SpaO_YscQ"/>
    <property type="match status" value="1"/>
</dbReference>
<dbReference type="Gene3D" id="2.30.330.10">
    <property type="entry name" value="SpoA-like"/>
    <property type="match status" value="1"/>
</dbReference>
<proteinExistence type="inferred from homology"/>
<sequence>MNAHALDLRAISNAEASARKRIGSGLSLPFELDQQQGWLDLRLSASPNPARHESQLDSAAGALRLTEAEALLGLLSSCPALMPQADSANDEHHWYWQLYNHYLSPELQDLFGDLQPLDAPPTTGLDCLLQARINGLRVSARLSAQPATLLDLLDRGQWQAESAAMPWQWPISVPLLLGHLNLSPSQLASLRPGDVLLPDHSLFTPDGQGTLQLGGCRLSLAQTSADALCFTLTELEQIPMNATIDHFSAADDHPLHLDDIDEHEHDPEADSTDANEDGLQRFNDLSMALTVRAGNLSLSLGQLRSLAVGSVLTFNGCTPGHAMLHHGERVLAHGELVDVEGRLGLQITRMEALR</sequence>
<comment type="caution">
    <text evidence="3">The sequence shown here is derived from an EMBL/GenBank/DDBJ whole genome shotgun (WGS) entry which is preliminary data.</text>
</comment>
<dbReference type="InterPro" id="IPR001543">
    <property type="entry name" value="FliN-like_C"/>
</dbReference>
<dbReference type="PATRIC" id="fig|55398.3.peg.3726"/>
<comment type="similarity">
    <text evidence="1">Belongs to the FliN/MopA/SpaO family.</text>
</comment>
<dbReference type="PANTHER" id="PTHR30034:SF5">
    <property type="entry name" value="SECRETION SYSTEM APPARATUS PROTEIN SSAQ"/>
    <property type="match status" value="1"/>
</dbReference>
<dbReference type="InterPro" id="IPR036429">
    <property type="entry name" value="SpoA-like_sf"/>
</dbReference>
<dbReference type="PANTHER" id="PTHR30034">
    <property type="entry name" value="FLAGELLAR MOTOR SWITCH PROTEIN FLIM"/>
    <property type="match status" value="1"/>
</dbReference>
<accession>A0A0P9YYB7</accession>
<reference evidence="3 4" key="1">
    <citation type="submission" date="2015-09" db="EMBL/GenBank/DDBJ databases">
        <title>Genome announcement of multiple Pseudomonas syringae strains.</title>
        <authorList>
            <person name="Thakur S."/>
            <person name="Wang P.W."/>
            <person name="Gong Y."/>
            <person name="Weir B.S."/>
            <person name="Guttman D.S."/>
        </authorList>
    </citation>
    <scope>NUCLEOTIDE SEQUENCE [LARGE SCALE GENOMIC DNA]</scope>
    <source>
        <strain evidence="3 4">ICMP3882</strain>
    </source>
</reference>
<name>A0A0P9YYB7_PSESI</name>
<evidence type="ECO:0000313" key="3">
    <source>
        <dbReference type="EMBL" id="KPY51372.1"/>
    </source>
</evidence>
<dbReference type="AlphaFoldDB" id="A0A0P9YYB7"/>
<dbReference type="GO" id="GO:0050918">
    <property type="term" value="P:positive chemotaxis"/>
    <property type="evidence" value="ECO:0007669"/>
    <property type="project" value="TreeGrafter"/>
</dbReference>
<dbReference type="GO" id="GO:0071978">
    <property type="term" value="P:bacterial-type flagellum-dependent swarming motility"/>
    <property type="evidence" value="ECO:0007669"/>
    <property type="project" value="TreeGrafter"/>
</dbReference>
<evidence type="ECO:0000259" key="2">
    <source>
        <dbReference type="Pfam" id="PF01052"/>
    </source>
</evidence>
<evidence type="ECO:0000256" key="1">
    <source>
        <dbReference type="ARBA" id="ARBA00009226"/>
    </source>
</evidence>
<feature type="domain" description="Flagellar motor switch protein FliN-like C-terminal" evidence="2">
    <location>
        <begin position="281"/>
        <end position="350"/>
    </location>
</feature>
<evidence type="ECO:0000313" key="4">
    <source>
        <dbReference type="Proteomes" id="UP000050554"/>
    </source>
</evidence>
<dbReference type="Proteomes" id="UP000050554">
    <property type="component" value="Unassembled WGS sequence"/>
</dbReference>
<dbReference type="EMBL" id="LJRF01000014">
    <property type="protein sequence ID" value="KPY51372.1"/>
    <property type="molecule type" value="Genomic_DNA"/>
</dbReference>